<feature type="binding site" evidence="10">
    <location>
        <begin position="12"/>
        <end position="19"/>
    </location>
    <ligand>
        <name>ATP</name>
        <dbReference type="ChEBI" id="CHEBI:30616"/>
    </ligand>
</feature>
<dbReference type="InterPro" id="IPR018022">
    <property type="entry name" value="IPT"/>
</dbReference>
<dbReference type="Gene3D" id="1.10.20.140">
    <property type="match status" value="1"/>
</dbReference>
<evidence type="ECO:0000256" key="10">
    <source>
        <dbReference type="HAMAP-Rule" id="MF_00185"/>
    </source>
</evidence>
<evidence type="ECO:0000256" key="4">
    <source>
        <dbReference type="ARBA" id="ARBA00022679"/>
    </source>
</evidence>
<dbReference type="NCBIfam" id="TIGR00174">
    <property type="entry name" value="miaA"/>
    <property type="match status" value="1"/>
</dbReference>
<evidence type="ECO:0000256" key="2">
    <source>
        <dbReference type="ARBA" id="ARBA00003213"/>
    </source>
</evidence>
<evidence type="ECO:0000256" key="6">
    <source>
        <dbReference type="ARBA" id="ARBA00022741"/>
    </source>
</evidence>
<comment type="caution">
    <text evidence="14">The sequence shown here is derived from an EMBL/GenBank/DDBJ whole genome shotgun (WGS) entry which is preliminary data.</text>
</comment>
<reference evidence="14 15" key="1">
    <citation type="submission" date="2020-08" db="EMBL/GenBank/DDBJ databases">
        <title>A Genomic Blueprint of the Chicken Gut Microbiome.</title>
        <authorList>
            <person name="Gilroy R."/>
            <person name="Ravi A."/>
            <person name="Getino M."/>
            <person name="Pursley I."/>
            <person name="Horton D.L."/>
            <person name="Alikhan N.-F."/>
            <person name="Baker D."/>
            <person name="Gharbi K."/>
            <person name="Hall N."/>
            <person name="Watson M."/>
            <person name="Adriaenssens E.M."/>
            <person name="Foster-Nyarko E."/>
            <person name="Jarju S."/>
            <person name="Secka A."/>
            <person name="Antonio M."/>
            <person name="Oren A."/>
            <person name="Chaudhuri R."/>
            <person name="La Ragione R.M."/>
            <person name="Hildebrand F."/>
            <person name="Pallen M.J."/>
        </authorList>
    </citation>
    <scope>NUCLEOTIDE SEQUENCE [LARGE SCALE GENOMIC DNA]</scope>
    <source>
        <strain evidence="14 15">Sa2YVA2</strain>
    </source>
</reference>
<sequence>MTELIEVVAIVGPTASGKTALSVELAKTLNGEIINGDAYQVYRGLDIGTAKITEDEKEGVPHHLFDFKEPDESFSVAEYQIAVRNAIEEISSRGKLPIIVGGTGLYIQSVLFDFRFTEEAGNVNVRERLESELATENGPEKLYNRLQTLDPKSAEKIHKNNHRRLIRALEIIEVTGKTKDDHEQGQGHEPMYKHLIIGLEVERERLYERIDERVDKMMNNGLFNEAKGLWDKGIRNVQSVQAIGYKELFLHFENELPLEDALEMIKKNTRNYAKRQMTYFKNKMEIFWFDAMSDKEKNVEGILTIMKDFALEESNKVSKQ</sequence>
<dbReference type="EMBL" id="JACSQN010000002">
    <property type="protein sequence ID" value="MBD7983610.1"/>
    <property type="molecule type" value="Genomic_DNA"/>
</dbReference>
<evidence type="ECO:0000313" key="14">
    <source>
        <dbReference type="EMBL" id="MBD7983610.1"/>
    </source>
</evidence>
<evidence type="ECO:0000256" key="12">
    <source>
        <dbReference type="RuleBase" id="RU003784"/>
    </source>
</evidence>
<comment type="function">
    <text evidence="2 10 12">Catalyzes the transfer of a dimethylallyl group onto the adenine at position 37 in tRNAs that read codons beginning with uridine, leading to the formation of N6-(dimethylallyl)adenosine (i(6)A).</text>
</comment>
<evidence type="ECO:0000256" key="8">
    <source>
        <dbReference type="ARBA" id="ARBA00022842"/>
    </source>
</evidence>
<comment type="subunit">
    <text evidence="10">Monomer.</text>
</comment>
<gene>
    <name evidence="10 14" type="primary">miaA</name>
    <name evidence="14" type="ORF">H9649_03360</name>
</gene>
<keyword evidence="7 10" id="KW-0067">ATP-binding</keyword>
<comment type="cofactor">
    <cofactor evidence="1 10">
        <name>Mg(2+)</name>
        <dbReference type="ChEBI" id="CHEBI:18420"/>
    </cofactor>
</comment>
<evidence type="ECO:0000256" key="13">
    <source>
        <dbReference type="RuleBase" id="RU003785"/>
    </source>
</evidence>
<proteinExistence type="inferred from homology"/>
<feature type="site" description="Interaction with substrate tRNA" evidence="10">
    <location>
        <position position="126"/>
    </location>
</feature>
<dbReference type="InterPro" id="IPR027417">
    <property type="entry name" value="P-loop_NTPase"/>
</dbReference>
<evidence type="ECO:0000256" key="5">
    <source>
        <dbReference type="ARBA" id="ARBA00022694"/>
    </source>
</evidence>
<keyword evidence="5 10" id="KW-0819">tRNA processing</keyword>
<comment type="catalytic activity">
    <reaction evidence="9 10 11">
        <text>adenosine(37) in tRNA + dimethylallyl diphosphate = N(6)-dimethylallyladenosine(37) in tRNA + diphosphate</text>
        <dbReference type="Rhea" id="RHEA:26482"/>
        <dbReference type="Rhea" id="RHEA-COMP:10162"/>
        <dbReference type="Rhea" id="RHEA-COMP:10375"/>
        <dbReference type="ChEBI" id="CHEBI:33019"/>
        <dbReference type="ChEBI" id="CHEBI:57623"/>
        <dbReference type="ChEBI" id="CHEBI:74411"/>
        <dbReference type="ChEBI" id="CHEBI:74415"/>
        <dbReference type="EC" id="2.5.1.75"/>
    </reaction>
</comment>
<name>A0ABR8U747_9BACL</name>
<dbReference type="PANTHER" id="PTHR11088:SF60">
    <property type="entry name" value="TRNA DIMETHYLALLYLTRANSFERASE"/>
    <property type="match status" value="1"/>
</dbReference>
<comment type="caution">
    <text evidence="10">Lacks conserved residue(s) required for the propagation of feature annotation.</text>
</comment>
<dbReference type="Pfam" id="PF01715">
    <property type="entry name" value="IPPT"/>
    <property type="match status" value="1"/>
</dbReference>
<dbReference type="InterPro" id="IPR039657">
    <property type="entry name" value="Dimethylallyltransferase"/>
</dbReference>
<feature type="binding site" evidence="10">
    <location>
        <begin position="14"/>
        <end position="19"/>
    </location>
    <ligand>
        <name>substrate</name>
    </ligand>
</feature>
<dbReference type="Proteomes" id="UP000626786">
    <property type="component" value="Unassembled WGS sequence"/>
</dbReference>
<evidence type="ECO:0000313" key="15">
    <source>
        <dbReference type="Proteomes" id="UP000626786"/>
    </source>
</evidence>
<keyword evidence="8 10" id="KW-0460">Magnesium</keyword>
<comment type="similarity">
    <text evidence="3 10 13">Belongs to the IPP transferase family.</text>
</comment>
<dbReference type="RefSeq" id="WP_191693299.1">
    <property type="nucleotide sequence ID" value="NZ_JACSQN010000002.1"/>
</dbReference>
<dbReference type="Gene3D" id="3.40.50.300">
    <property type="entry name" value="P-loop containing nucleotide triphosphate hydrolases"/>
    <property type="match status" value="1"/>
</dbReference>
<dbReference type="SUPFAM" id="SSF52540">
    <property type="entry name" value="P-loop containing nucleoside triphosphate hydrolases"/>
    <property type="match status" value="2"/>
</dbReference>
<evidence type="ECO:0000256" key="1">
    <source>
        <dbReference type="ARBA" id="ARBA00001946"/>
    </source>
</evidence>
<evidence type="ECO:0000256" key="7">
    <source>
        <dbReference type="ARBA" id="ARBA00022840"/>
    </source>
</evidence>
<protein>
    <recommendedName>
        <fullName evidence="10">tRNA dimethylallyltransferase</fullName>
        <ecNumber evidence="10">2.5.1.75</ecNumber>
    </recommendedName>
    <alternativeName>
        <fullName evidence="10">Dimethylallyl diphosphate:tRNA dimethylallyltransferase</fullName>
        <shortName evidence="10">DMAPP:tRNA dimethylallyltransferase</shortName>
        <shortName evidence="10">DMATase</shortName>
    </alternativeName>
    <alternativeName>
        <fullName evidence="10">Isopentenyl-diphosphate:tRNA isopentenyltransferase</fullName>
        <shortName evidence="10">IPP transferase</shortName>
        <shortName evidence="10">IPPT</shortName>
        <shortName evidence="10">IPTase</shortName>
    </alternativeName>
</protein>
<organism evidence="14 15">
    <name type="scientific">Sporosarcina quadrami</name>
    <dbReference type="NCBI Taxonomy" id="2762234"/>
    <lineage>
        <taxon>Bacteria</taxon>
        <taxon>Bacillati</taxon>
        <taxon>Bacillota</taxon>
        <taxon>Bacilli</taxon>
        <taxon>Bacillales</taxon>
        <taxon>Caryophanaceae</taxon>
        <taxon>Sporosarcina</taxon>
    </lineage>
</organism>
<feature type="site" description="Interaction with substrate tRNA" evidence="10">
    <location>
        <position position="103"/>
    </location>
</feature>
<dbReference type="PANTHER" id="PTHR11088">
    <property type="entry name" value="TRNA DIMETHYLALLYLTRANSFERASE"/>
    <property type="match status" value="1"/>
</dbReference>
<dbReference type="HAMAP" id="MF_00185">
    <property type="entry name" value="IPP_trans"/>
    <property type="match status" value="1"/>
</dbReference>
<dbReference type="GO" id="GO:0052381">
    <property type="term" value="F:tRNA dimethylallyltransferase activity"/>
    <property type="evidence" value="ECO:0007669"/>
    <property type="project" value="UniProtKB-EC"/>
</dbReference>
<dbReference type="EC" id="2.5.1.75" evidence="10"/>
<keyword evidence="6 10" id="KW-0547">Nucleotide-binding</keyword>
<keyword evidence="15" id="KW-1185">Reference proteome</keyword>
<evidence type="ECO:0000256" key="3">
    <source>
        <dbReference type="ARBA" id="ARBA00005842"/>
    </source>
</evidence>
<evidence type="ECO:0000256" key="11">
    <source>
        <dbReference type="RuleBase" id="RU003783"/>
    </source>
</evidence>
<accession>A0ABR8U747</accession>
<keyword evidence="4 10" id="KW-0808">Transferase</keyword>
<evidence type="ECO:0000256" key="9">
    <source>
        <dbReference type="ARBA" id="ARBA00049563"/>
    </source>
</evidence>